<evidence type="ECO:0000313" key="4">
    <source>
        <dbReference type="Proteomes" id="UP001597497"/>
    </source>
</evidence>
<gene>
    <name evidence="3" type="ORF">ACFSUC_15780</name>
</gene>
<keyword evidence="2" id="KW-0812">Transmembrane</keyword>
<evidence type="ECO:0008006" key="5">
    <source>
        <dbReference type="Google" id="ProtNLM"/>
    </source>
</evidence>
<dbReference type="RefSeq" id="WP_379930587.1">
    <property type="nucleotide sequence ID" value="NZ_JBHUMM010000043.1"/>
</dbReference>
<comment type="caution">
    <text evidence="3">The sequence shown here is derived from an EMBL/GenBank/DDBJ whole genome shotgun (WGS) entry which is preliminary data.</text>
</comment>
<feature type="transmembrane region" description="Helical" evidence="2">
    <location>
        <begin position="43"/>
        <end position="63"/>
    </location>
</feature>
<protein>
    <recommendedName>
        <fullName evidence="5">YcxB family protein</fullName>
    </recommendedName>
</protein>
<proteinExistence type="predicted"/>
<name>A0ABW5RD85_9BACL</name>
<feature type="region of interest" description="Disordered" evidence="1">
    <location>
        <begin position="1"/>
        <end position="30"/>
    </location>
</feature>
<keyword evidence="2" id="KW-0472">Membrane</keyword>
<keyword evidence="2" id="KW-1133">Transmembrane helix</keyword>
<reference evidence="4" key="1">
    <citation type="journal article" date="2019" name="Int. J. Syst. Evol. Microbiol.">
        <title>The Global Catalogue of Microorganisms (GCM) 10K type strain sequencing project: providing services to taxonomists for standard genome sequencing and annotation.</title>
        <authorList>
            <consortium name="The Broad Institute Genomics Platform"/>
            <consortium name="The Broad Institute Genome Sequencing Center for Infectious Disease"/>
            <person name="Wu L."/>
            <person name="Ma J."/>
        </authorList>
    </citation>
    <scope>NUCLEOTIDE SEQUENCE [LARGE SCALE GENOMIC DNA]</scope>
    <source>
        <strain evidence="4">KCTC 33676</strain>
    </source>
</reference>
<evidence type="ECO:0000256" key="1">
    <source>
        <dbReference type="SAM" id="MobiDB-lite"/>
    </source>
</evidence>
<evidence type="ECO:0000313" key="3">
    <source>
        <dbReference type="EMBL" id="MFD2673030.1"/>
    </source>
</evidence>
<evidence type="ECO:0000256" key="2">
    <source>
        <dbReference type="SAM" id="Phobius"/>
    </source>
</evidence>
<feature type="transmembrane region" description="Helical" evidence="2">
    <location>
        <begin position="69"/>
        <end position="86"/>
    </location>
</feature>
<organism evidence="3 4">
    <name type="scientific">Marinicrinis sediminis</name>
    <dbReference type="NCBI Taxonomy" id="1652465"/>
    <lineage>
        <taxon>Bacteria</taxon>
        <taxon>Bacillati</taxon>
        <taxon>Bacillota</taxon>
        <taxon>Bacilli</taxon>
        <taxon>Bacillales</taxon>
        <taxon>Paenibacillaceae</taxon>
    </lineage>
</organism>
<keyword evidence="4" id="KW-1185">Reference proteome</keyword>
<sequence>MSRKWKRMIDKNSSQLNQQRKKKGQPELSSGPVSYQLYKGRSLILPSFLMLIGILFFFTYSQAGNQDTLYWFTVGMYVLLAIYYYFRRPYLKIMKNELATRKLGREVYLKPAEIQSIAYDGKGIAISLQNKRTKWMFSKGLNRYPVDAMATSLKEFALKNGITYSNKHEG</sequence>
<accession>A0ABW5RD85</accession>
<dbReference type="EMBL" id="JBHUMM010000043">
    <property type="protein sequence ID" value="MFD2673030.1"/>
    <property type="molecule type" value="Genomic_DNA"/>
</dbReference>
<dbReference type="Proteomes" id="UP001597497">
    <property type="component" value="Unassembled WGS sequence"/>
</dbReference>